<dbReference type="InterPro" id="IPR052253">
    <property type="entry name" value="CR1/CR2-DNA-binding_regulator"/>
</dbReference>
<comment type="subcellular location">
    <subcellularLocation>
        <location evidence="1">Nucleus</location>
    </subcellularLocation>
</comment>
<feature type="region of interest" description="Disordered" evidence="10">
    <location>
        <begin position="209"/>
        <end position="229"/>
    </location>
</feature>
<feature type="region of interest" description="Disordered" evidence="10">
    <location>
        <begin position="270"/>
        <end position="309"/>
    </location>
</feature>
<dbReference type="PANTHER" id="PTHR13006:SF9">
    <property type="entry name" value="GLUCOSE TRANSPORTER 4 ENHANCER FACTOR, ISOFORM G"/>
    <property type="match status" value="1"/>
</dbReference>
<dbReference type="PROSITE" id="PS50157">
    <property type="entry name" value="ZINC_FINGER_C2H2_2"/>
    <property type="match status" value="1"/>
</dbReference>
<evidence type="ECO:0000256" key="10">
    <source>
        <dbReference type="SAM" id="MobiDB-lite"/>
    </source>
</evidence>
<keyword evidence="7" id="KW-0804">Transcription</keyword>
<evidence type="ECO:0000256" key="8">
    <source>
        <dbReference type="ARBA" id="ARBA00023242"/>
    </source>
</evidence>
<protein>
    <recommendedName>
        <fullName evidence="11">C2H2-type domain-containing protein</fullName>
    </recommendedName>
</protein>
<keyword evidence="8" id="KW-0539">Nucleus</keyword>
<evidence type="ECO:0000256" key="7">
    <source>
        <dbReference type="ARBA" id="ARBA00023163"/>
    </source>
</evidence>
<organism evidence="12 13">
    <name type="scientific">Daphnia magna</name>
    <dbReference type="NCBI Taxonomy" id="35525"/>
    <lineage>
        <taxon>Eukaryota</taxon>
        <taxon>Metazoa</taxon>
        <taxon>Ecdysozoa</taxon>
        <taxon>Arthropoda</taxon>
        <taxon>Crustacea</taxon>
        <taxon>Branchiopoda</taxon>
        <taxon>Diplostraca</taxon>
        <taxon>Cladocera</taxon>
        <taxon>Anomopoda</taxon>
        <taxon>Daphniidae</taxon>
        <taxon>Daphnia</taxon>
    </lineage>
</organism>
<evidence type="ECO:0000256" key="3">
    <source>
        <dbReference type="ARBA" id="ARBA00022771"/>
    </source>
</evidence>
<evidence type="ECO:0000256" key="6">
    <source>
        <dbReference type="ARBA" id="ARBA00023125"/>
    </source>
</evidence>
<keyword evidence="13" id="KW-1185">Reference proteome</keyword>
<reference evidence="12 13" key="1">
    <citation type="journal article" date="2023" name="Nucleic Acids Res.">
        <title>The hologenome of Daphnia magna reveals possible DNA methylation and microbiome-mediated evolution of the host genome.</title>
        <authorList>
            <person name="Chaturvedi A."/>
            <person name="Li X."/>
            <person name="Dhandapani V."/>
            <person name="Marshall H."/>
            <person name="Kissane S."/>
            <person name="Cuenca-Cambronero M."/>
            <person name="Asole G."/>
            <person name="Calvet F."/>
            <person name="Ruiz-Romero M."/>
            <person name="Marangio P."/>
            <person name="Guigo R."/>
            <person name="Rago D."/>
            <person name="Mirbahai L."/>
            <person name="Eastwood N."/>
            <person name="Colbourne J.K."/>
            <person name="Zhou J."/>
            <person name="Mallon E."/>
            <person name="Orsini L."/>
        </authorList>
    </citation>
    <scope>NUCLEOTIDE SEQUENCE [LARGE SCALE GENOMIC DNA]</scope>
    <source>
        <strain evidence="12">LRV0_1</strain>
    </source>
</reference>
<evidence type="ECO:0000256" key="2">
    <source>
        <dbReference type="ARBA" id="ARBA00022723"/>
    </source>
</evidence>
<feature type="domain" description="C2H2-type" evidence="11">
    <location>
        <begin position="382"/>
        <end position="412"/>
    </location>
</feature>
<evidence type="ECO:0000256" key="5">
    <source>
        <dbReference type="ARBA" id="ARBA00023015"/>
    </source>
</evidence>
<proteinExistence type="predicted"/>
<keyword evidence="2" id="KW-0479">Metal-binding</keyword>
<keyword evidence="4" id="KW-0862">Zinc</keyword>
<keyword evidence="3 9" id="KW-0863">Zinc-finger</keyword>
<keyword evidence="6" id="KW-0238">DNA-binding</keyword>
<gene>
    <name evidence="12" type="ORF">OUZ56_000167</name>
</gene>
<evidence type="ECO:0000259" key="11">
    <source>
        <dbReference type="PROSITE" id="PS50157"/>
    </source>
</evidence>
<feature type="compositionally biased region" description="Low complexity" evidence="10">
    <location>
        <begin position="272"/>
        <end position="299"/>
    </location>
</feature>
<dbReference type="EMBL" id="JAOYFB010000036">
    <property type="protein sequence ID" value="KAK4018099.1"/>
    <property type="molecule type" value="Genomic_DNA"/>
</dbReference>
<accession>A0ABQ9ZZQ1</accession>
<dbReference type="PANTHER" id="PTHR13006">
    <property type="entry name" value="PAPILLOMAVIRUS REGULATORY FACTOR PRF-1"/>
    <property type="match status" value="1"/>
</dbReference>
<evidence type="ECO:0000256" key="4">
    <source>
        <dbReference type="ARBA" id="ARBA00022833"/>
    </source>
</evidence>
<evidence type="ECO:0000256" key="1">
    <source>
        <dbReference type="ARBA" id="ARBA00004123"/>
    </source>
</evidence>
<dbReference type="Proteomes" id="UP001234178">
    <property type="component" value="Unassembled WGS sequence"/>
</dbReference>
<dbReference type="Pfam" id="PF15997">
    <property type="entry name" value="DUF4772"/>
    <property type="match status" value="1"/>
</dbReference>
<keyword evidence="5" id="KW-0805">Transcription regulation</keyword>
<sequence>MSTGKRLAKRSIVGTKVVVLREDGFYYPGIIQAVKTAEMDPSRGQLFSHTKYAVRSTMETAGHSGRQQLLEYSEVDLIGPGFQSTAGLTLQPGQKVYITFTGREVAGHVTKHRPDVDEVHITLQVSNSNSVDIVKRMEEVRLMESRKSLRLMDQHDVDFARLADGVVGLTTSANGQLQDVWPNHQISVGHPPRKRCSSASTSGIDVPGAFFGSRKRRSSPSSVKGAADVIMDEDEDSDVMDECAAAMVLMRLSCSPHSPRWEDVAAWQNNHSSTSSSSGAFSWRGSVSSSSDSPPHASSTGTAGRVLPVGQGRKLKFRSATPSPPLMSGSAPANFSGSLYKFHSGPRATAVAKQAQDDGIVSDESISECDEGPSPSQVRTIYQCTWPGCSTTTDNCEAIESHVRLVHLGPRQIDEEISDHEEEFYYTEVEEEVDEEIADQLPTTLPPKAEVIESSVAQSQSFQEQHPGWMASSPPTMSHMDMARPPHEDPEYQRALMKARPIAIPARVRSISWSSGYGYSSNLLKQAKVVVSPTNKTSPTPALSTGPSVFTVKSSPVRRPRGEAKKCRKVYGMEHREQWCTQCKWKKACTRFSE</sequence>
<dbReference type="InterPro" id="IPR013087">
    <property type="entry name" value="Znf_C2H2_type"/>
</dbReference>
<evidence type="ECO:0000313" key="13">
    <source>
        <dbReference type="Proteomes" id="UP001234178"/>
    </source>
</evidence>
<dbReference type="SMART" id="SM01366">
    <property type="entry name" value="c-clamp"/>
    <property type="match status" value="1"/>
</dbReference>
<comment type="caution">
    <text evidence="12">The sequence shown here is derived from an EMBL/GenBank/DDBJ whole genome shotgun (WGS) entry which is preliminary data.</text>
</comment>
<name>A0ABQ9ZZQ1_9CRUS</name>
<dbReference type="InterPro" id="IPR031940">
    <property type="entry name" value="DUF4772"/>
</dbReference>
<evidence type="ECO:0000256" key="9">
    <source>
        <dbReference type="PROSITE-ProRule" id="PRU00042"/>
    </source>
</evidence>
<evidence type="ECO:0000313" key="12">
    <source>
        <dbReference type="EMBL" id="KAK4018099.1"/>
    </source>
</evidence>